<accession>A0ABU3B8S4</accession>
<protein>
    <submittedName>
        <fullName evidence="1">Uncharacterized protein</fullName>
    </submittedName>
</protein>
<name>A0ABU3B8S4_9GAMM</name>
<dbReference type="Proteomes" id="UP001259982">
    <property type="component" value="Unassembled WGS sequence"/>
</dbReference>
<sequence>MSYPRFILECQSVDAVNRGHDLRARLRLSGAGVLRTALFSVGTGPLMFSNTLANALPEADKPLFEALSIFNISRARDSSNYGVMIYGPDLTKPTGGLVMLAHLKPGTFCTFAELADFPAAAVPVKHKPRRPATRRARRASRPALFAGAGNARWFAL</sequence>
<evidence type="ECO:0000313" key="2">
    <source>
        <dbReference type="Proteomes" id="UP001259982"/>
    </source>
</evidence>
<dbReference type="EMBL" id="JAVRHY010000006">
    <property type="protein sequence ID" value="MDT0618425.1"/>
    <property type="molecule type" value="Genomic_DNA"/>
</dbReference>
<gene>
    <name evidence="1" type="ORF">RM531_08045</name>
</gene>
<dbReference type="RefSeq" id="WP_311658524.1">
    <property type="nucleotide sequence ID" value="NZ_JAVRHY010000006.1"/>
</dbReference>
<proteinExistence type="predicted"/>
<keyword evidence="2" id="KW-1185">Reference proteome</keyword>
<comment type="caution">
    <text evidence="1">The sequence shown here is derived from an EMBL/GenBank/DDBJ whole genome shotgun (WGS) entry which is preliminary data.</text>
</comment>
<evidence type="ECO:0000313" key="1">
    <source>
        <dbReference type="EMBL" id="MDT0618425.1"/>
    </source>
</evidence>
<reference evidence="1 2" key="1">
    <citation type="submission" date="2023-09" db="EMBL/GenBank/DDBJ databases">
        <authorList>
            <person name="Rey-Velasco X."/>
        </authorList>
    </citation>
    <scope>NUCLEOTIDE SEQUENCE [LARGE SCALE GENOMIC DNA]</scope>
    <source>
        <strain evidence="1 2">P385</strain>
    </source>
</reference>
<organism evidence="1 2">
    <name type="scientific">Spectribacter acetivorans</name>
    <dbReference type="NCBI Taxonomy" id="3075603"/>
    <lineage>
        <taxon>Bacteria</taxon>
        <taxon>Pseudomonadati</taxon>
        <taxon>Pseudomonadota</taxon>
        <taxon>Gammaproteobacteria</taxon>
        <taxon>Salinisphaerales</taxon>
        <taxon>Salinisphaeraceae</taxon>
        <taxon>Spectribacter</taxon>
    </lineage>
</organism>